<evidence type="ECO:0000313" key="4">
    <source>
        <dbReference type="Proteomes" id="UP000269154"/>
    </source>
</evidence>
<evidence type="ECO:0000313" key="3">
    <source>
        <dbReference type="EMBL" id="RQH10597.1"/>
    </source>
</evidence>
<dbReference type="OrthoDB" id="6286374at2"/>
<protein>
    <submittedName>
        <fullName evidence="3">Uncharacterized protein</fullName>
    </submittedName>
</protein>
<dbReference type="AlphaFoldDB" id="A0A3N6NN50"/>
<feature type="coiled-coil region" evidence="1">
    <location>
        <begin position="187"/>
        <end position="221"/>
    </location>
</feature>
<organism evidence="3 4">
    <name type="scientific">Okeania hirsuta</name>
    <dbReference type="NCBI Taxonomy" id="1458930"/>
    <lineage>
        <taxon>Bacteria</taxon>
        <taxon>Bacillati</taxon>
        <taxon>Cyanobacteriota</taxon>
        <taxon>Cyanophyceae</taxon>
        <taxon>Oscillatoriophycideae</taxon>
        <taxon>Oscillatoriales</taxon>
        <taxon>Microcoleaceae</taxon>
        <taxon>Okeania</taxon>
    </lineage>
</organism>
<keyword evidence="2" id="KW-0812">Transmembrane</keyword>
<feature type="transmembrane region" description="Helical" evidence="2">
    <location>
        <begin position="6"/>
        <end position="35"/>
    </location>
</feature>
<keyword evidence="4" id="KW-1185">Reference proteome</keyword>
<gene>
    <name evidence="3" type="ORF">D5R40_35240</name>
</gene>
<keyword evidence="1" id="KW-0175">Coiled coil</keyword>
<feature type="transmembrane region" description="Helical" evidence="2">
    <location>
        <begin position="363"/>
        <end position="383"/>
    </location>
</feature>
<evidence type="ECO:0000256" key="1">
    <source>
        <dbReference type="SAM" id="Coils"/>
    </source>
</evidence>
<keyword evidence="2" id="KW-0472">Membrane</keyword>
<proteinExistence type="predicted"/>
<evidence type="ECO:0000256" key="2">
    <source>
        <dbReference type="SAM" id="Phobius"/>
    </source>
</evidence>
<comment type="caution">
    <text evidence="3">The sequence shown here is derived from an EMBL/GenBank/DDBJ whole genome shotgun (WGS) entry which is preliminary data.</text>
</comment>
<dbReference type="Proteomes" id="UP000269154">
    <property type="component" value="Unassembled WGS sequence"/>
</dbReference>
<dbReference type="EMBL" id="RCBY01000716">
    <property type="protein sequence ID" value="RQH10597.1"/>
    <property type="molecule type" value="Genomic_DNA"/>
</dbReference>
<feature type="transmembrane region" description="Helical" evidence="2">
    <location>
        <begin position="458"/>
        <end position="479"/>
    </location>
</feature>
<accession>A0A3N6NN50</accession>
<reference evidence="3 4" key="1">
    <citation type="journal article" date="2018" name="ACS Chem. Biol.">
        <title>Ketoreductase domain dysfunction expands chemodiversity: malyngamide biosynthesis in the cyanobacterium Okeania hirsuta.</title>
        <authorList>
            <person name="Moss N.A."/>
            <person name="Leao T."/>
            <person name="Rankin M."/>
            <person name="McCullough T.M."/>
            <person name="Qu P."/>
            <person name="Korobeynikov A."/>
            <person name="Smith J.L."/>
            <person name="Gerwick L."/>
            <person name="Gerwick W.H."/>
        </authorList>
    </citation>
    <scope>NUCLEOTIDE SEQUENCE [LARGE SCALE GENOMIC DNA]</scope>
    <source>
        <strain evidence="3 4">PAB10Feb10-1</strain>
    </source>
</reference>
<keyword evidence="2" id="KW-1133">Transmembrane helix</keyword>
<name>A0A3N6NN50_9CYAN</name>
<dbReference type="RefSeq" id="WP_124155945.1">
    <property type="nucleotide sequence ID" value="NZ_CAWOLW010000686.1"/>
</dbReference>
<sequence length="487" mass="55042">MNLPVILDIAIGLIFIYLIFSLLASEIQSILTIILQWRATHLKKSIEELIAGEPYISKNNSKSSTEIEKVQKLANSLYQNQLIKNLNYSGSKGPLERGFRRIIQMLGNLSRAVTGINNVFDAEKTAPSYIPSDTFAASLIDTLKLQELMQMISEDKLRDFTDNILVNIKKILENLKIEDSSKQKKIQAEFEDLHQDLNQNIQDYQNNFANLDLTLNRTLNKLDLYTEKSLEYLPDVAHQEFISQINLVKQVLTNTHERKVLVTEMEPSASNLLKFLREVMEMGKAVQADLQSNKGKINQKAIEMIELLPESLQKSLYILAKQATTKISATGNALYQFQKEIERWFDSGMERATGVYQRNARGVAFLIGITIAIVANIDTLNMIDNLSKDSLMRATINSYSQELINNNSNPSELEIGDIQNQVNAALDNLELPIGWGQKQTNNTSVSQSITYLEGLKKILGWLISGIAISMGGNFWFNLLKKIYSVKK</sequence>